<accession>A0ABQ9J6P3</accession>
<gene>
    <name evidence="2" type="ORF">NQ317_010039</name>
</gene>
<name>A0ABQ9J6P3_9CUCU</name>
<keyword evidence="3" id="KW-1185">Reference proteome</keyword>
<dbReference type="Pfam" id="PF08163">
    <property type="entry name" value="DNAPKcs_CC3"/>
    <property type="match status" value="1"/>
</dbReference>
<dbReference type="Proteomes" id="UP001162164">
    <property type="component" value="Unassembled WGS sequence"/>
</dbReference>
<dbReference type="InterPro" id="IPR012582">
    <property type="entry name" value="DNAPKcs_CC3"/>
</dbReference>
<feature type="domain" description="DNA-dependent protein kinase catalytic subunit CC3" evidence="1">
    <location>
        <begin position="193"/>
        <end position="376"/>
    </location>
</feature>
<reference evidence="2" key="1">
    <citation type="journal article" date="2023" name="Insect Mol. Biol.">
        <title>Genome sequencing provides insights into the evolution of gene families encoding plant cell wall-degrading enzymes in longhorned beetles.</title>
        <authorList>
            <person name="Shin N.R."/>
            <person name="Okamura Y."/>
            <person name="Kirsch R."/>
            <person name="Pauchet Y."/>
        </authorList>
    </citation>
    <scope>NUCLEOTIDE SEQUENCE</scope>
    <source>
        <strain evidence="2">MMC_N1</strain>
    </source>
</reference>
<protein>
    <recommendedName>
        <fullName evidence="1">DNA-dependent protein kinase catalytic subunit CC3 domain-containing protein</fullName>
    </recommendedName>
</protein>
<evidence type="ECO:0000259" key="1">
    <source>
        <dbReference type="Pfam" id="PF08163"/>
    </source>
</evidence>
<dbReference type="EMBL" id="JAPWTJ010001145">
    <property type="protein sequence ID" value="KAJ8973602.1"/>
    <property type="molecule type" value="Genomic_DNA"/>
</dbReference>
<comment type="caution">
    <text evidence="2">The sequence shown here is derived from an EMBL/GenBank/DDBJ whole genome shotgun (WGS) entry which is preliminary data.</text>
</comment>
<evidence type="ECO:0000313" key="3">
    <source>
        <dbReference type="Proteomes" id="UP001162164"/>
    </source>
</evidence>
<evidence type="ECO:0000313" key="2">
    <source>
        <dbReference type="EMBL" id="KAJ8973602.1"/>
    </source>
</evidence>
<sequence length="379" mass="44228">MTEAKSYKLHYELVSRVLLDKWCVLKTFFENSSEYKHLGIDFLNLLIPICKSQAPEINIWLIHYFQTENDFNNKLDVFHLIVQTTIDPVEDLRANLESMLTDFSRDVISYTPISANKELHIFHKMVTNIPIIRSTIIMKFFIEVYSALPIDIDMSPLLVRFVNNNSEVLQQTFLHSIYEYCCNDSTAFDNRYRIIKNIVPLLFKLCDLAILEKFYEGHICDMLKCKGSLNINMHIFQYVLIELLFLRISIGTPERQDCPIAIAADNPKLLHDFLKFTLDAFKNVSTESNELVRLYKCHAYNALASIIGNSLKTENVYDKLFIRHEASKDILWSGIIDTSKVYDFPITFESIPSRRKVLLSIRDEIRADQKKARERSLCR</sequence>
<proteinExistence type="predicted"/>
<organism evidence="2 3">
    <name type="scientific">Molorchus minor</name>
    <dbReference type="NCBI Taxonomy" id="1323400"/>
    <lineage>
        <taxon>Eukaryota</taxon>
        <taxon>Metazoa</taxon>
        <taxon>Ecdysozoa</taxon>
        <taxon>Arthropoda</taxon>
        <taxon>Hexapoda</taxon>
        <taxon>Insecta</taxon>
        <taxon>Pterygota</taxon>
        <taxon>Neoptera</taxon>
        <taxon>Endopterygota</taxon>
        <taxon>Coleoptera</taxon>
        <taxon>Polyphaga</taxon>
        <taxon>Cucujiformia</taxon>
        <taxon>Chrysomeloidea</taxon>
        <taxon>Cerambycidae</taxon>
        <taxon>Lamiinae</taxon>
        <taxon>Monochamini</taxon>
        <taxon>Molorchus</taxon>
    </lineage>
</organism>